<name>A0ABP6ZIU8_9ACTN</name>
<keyword evidence="2" id="KW-1185">Reference proteome</keyword>
<dbReference type="RefSeq" id="WP_345575900.1">
    <property type="nucleotide sequence ID" value="NZ_BAABDQ010000047.1"/>
</dbReference>
<dbReference type="EMBL" id="BAABDQ010000047">
    <property type="protein sequence ID" value="GAA3611195.1"/>
    <property type="molecule type" value="Genomic_DNA"/>
</dbReference>
<comment type="caution">
    <text evidence="1">The sequence shown here is derived from an EMBL/GenBank/DDBJ whole genome shotgun (WGS) entry which is preliminary data.</text>
</comment>
<sequence length="71" mass="7958">MGLLIELLVVAAACWWLYRCVVNPWRTRRSGAVVSGEHDAGVWVNPVRWAQIVAELEGDPEARDRGKGNTR</sequence>
<accession>A0ABP6ZIU8</accession>
<evidence type="ECO:0000313" key="2">
    <source>
        <dbReference type="Proteomes" id="UP001500630"/>
    </source>
</evidence>
<gene>
    <name evidence="1" type="ORF">GCM10022419_115230</name>
</gene>
<dbReference type="Proteomes" id="UP001500630">
    <property type="component" value="Unassembled WGS sequence"/>
</dbReference>
<organism evidence="1 2">
    <name type="scientific">Nonomuraea rosea</name>
    <dbReference type="NCBI Taxonomy" id="638574"/>
    <lineage>
        <taxon>Bacteria</taxon>
        <taxon>Bacillati</taxon>
        <taxon>Actinomycetota</taxon>
        <taxon>Actinomycetes</taxon>
        <taxon>Streptosporangiales</taxon>
        <taxon>Streptosporangiaceae</taxon>
        <taxon>Nonomuraea</taxon>
    </lineage>
</organism>
<evidence type="ECO:0000313" key="1">
    <source>
        <dbReference type="EMBL" id="GAA3611195.1"/>
    </source>
</evidence>
<reference evidence="2" key="1">
    <citation type="journal article" date="2019" name="Int. J. Syst. Evol. Microbiol.">
        <title>The Global Catalogue of Microorganisms (GCM) 10K type strain sequencing project: providing services to taxonomists for standard genome sequencing and annotation.</title>
        <authorList>
            <consortium name="The Broad Institute Genomics Platform"/>
            <consortium name="The Broad Institute Genome Sequencing Center for Infectious Disease"/>
            <person name="Wu L."/>
            <person name="Ma J."/>
        </authorList>
    </citation>
    <scope>NUCLEOTIDE SEQUENCE [LARGE SCALE GENOMIC DNA]</scope>
    <source>
        <strain evidence="2">JCM 17326</strain>
    </source>
</reference>
<proteinExistence type="predicted"/>
<protein>
    <submittedName>
        <fullName evidence="1">Uncharacterized protein</fullName>
    </submittedName>
</protein>